<name>A0A0R3QJE6_9BILA</name>
<dbReference type="GO" id="GO:0060271">
    <property type="term" value="P:cilium assembly"/>
    <property type="evidence" value="ECO:0007669"/>
    <property type="project" value="TreeGrafter"/>
</dbReference>
<dbReference type="GO" id="GO:0035869">
    <property type="term" value="C:ciliary transition zone"/>
    <property type="evidence" value="ECO:0007669"/>
    <property type="project" value="TreeGrafter"/>
</dbReference>
<sequence>MSRATVLFILFTANLSCIFANICIKSIFLHSIKPLKPSNKLFCIIHQNGYFSENIGSTKATLFRRVNHFRKYLPSAHTIISSPKEEIVELWDEEKVTPFEYPATVFSDQCTGTAPLSLFKNISITCLPQWDMFDEKHCISLKYLNVSYYLRKYSTKKDGNRTVVSIESIPEKSHLVRWLYWNGTACINAVSTVLIKFITHDGLLEDISASVHYTNITKQSYSQQFYQFDAVFIEISSTSNAVKLAQSLGYDMGQIIRIESSNNKTFLIPSGMECNMRKQQVNIRFGIQINTACRLRITTCTQILAQIQYLLDEWKAVTVYSFPYGTNDTVAMQNDRLSSSKMLQKEMDESCELITAASIQFAYIRFGNVKSYSHRLISYKIELSIQIILCIAFFIESTQALGGIFGLKALTGNMPYIGYGNPWITYPRVAYGGAGLYSPYSSWGYGGSSDGIFGGYGGGNTGIYHPYQQYLHNYYRSSAMKPSSVIIPSGLSNSFTPLSGDGRYYRGRGNPWITQQ</sequence>
<dbReference type="Proteomes" id="UP000280834">
    <property type="component" value="Unassembled WGS sequence"/>
</dbReference>
<proteinExistence type="predicted"/>
<dbReference type="STRING" id="42155.A0A0R3QJE6"/>
<dbReference type="WBParaSite" id="BTMF_0000756001-mRNA-1">
    <property type="protein sequence ID" value="BTMF_0000756001-mRNA-1"/>
    <property type="gene ID" value="BTMF_0000756001"/>
</dbReference>
<evidence type="ECO:0000313" key="3">
    <source>
        <dbReference type="WBParaSite" id="BTMF_0000756001-mRNA-1"/>
    </source>
</evidence>
<accession>A0A0R3QJE6</accession>
<dbReference type="PANTHER" id="PTHR14611:SF2">
    <property type="entry name" value="TECTONIC"/>
    <property type="match status" value="1"/>
</dbReference>
<protein>
    <submittedName>
        <fullName evidence="3">DUF1619 domain-containing protein</fullName>
    </submittedName>
</protein>
<keyword evidence="2" id="KW-1185">Reference proteome</keyword>
<dbReference type="InterPro" id="IPR040354">
    <property type="entry name" value="TCTN1-3"/>
</dbReference>
<reference evidence="3" key="1">
    <citation type="submission" date="2016-04" db="UniProtKB">
        <authorList>
            <consortium name="WormBaseParasite"/>
        </authorList>
    </citation>
    <scope>IDENTIFICATION</scope>
</reference>
<dbReference type="AlphaFoldDB" id="A0A0R3QJE6"/>
<organism evidence="3">
    <name type="scientific">Brugia timori</name>
    <dbReference type="NCBI Taxonomy" id="42155"/>
    <lineage>
        <taxon>Eukaryota</taxon>
        <taxon>Metazoa</taxon>
        <taxon>Ecdysozoa</taxon>
        <taxon>Nematoda</taxon>
        <taxon>Chromadorea</taxon>
        <taxon>Rhabditida</taxon>
        <taxon>Spirurina</taxon>
        <taxon>Spiruromorpha</taxon>
        <taxon>Filarioidea</taxon>
        <taxon>Onchocercidae</taxon>
        <taxon>Brugia</taxon>
    </lineage>
</organism>
<dbReference type="EMBL" id="UZAG01015422">
    <property type="protein sequence ID" value="VDO20064.1"/>
    <property type="molecule type" value="Genomic_DNA"/>
</dbReference>
<gene>
    <name evidence="1" type="ORF">BTMF_LOCUS5779</name>
</gene>
<reference evidence="1 2" key="2">
    <citation type="submission" date="2018-11" db="EMBL/GenBank/DDBJ databases">
        <authorList>
            <consortium name="Pathogen Informatics"/>
        </authorList>
    </citation>
    <scope>NUCLEOTIDE SEQUENCE [LARGE SCALE GENOMIC DNA]</scope>
</reference>
<evidence type="ECO:0000313" key="1">
    <source>
        <dbReference type="EMBL" id="VDO20064.1"/>
    </source>
</evidence>
<evidence type="ECO:0000313" key="2">
    <source>
        <dbReference type="Proteomes" id="UP000280834"/>
    </source>
</evidence>
<dbReference type="PANTHER" id="PTHR14611">
    <property type="entry name" value="TECTONIC FAMILY MEMBER"/>
    <property type="match status" value="1"/>
</dbReference>